<dbReference type="Gene3D" id="3.40.50.620">
    <property type="entry name" value="HUPs"/>
    <property type="match status" value="2"/>
</dbReference>
<dbReference type="CDD" id="cd00293">
    <property type="entry name" value="USP-like"/>
    <property type="match status" value="2"/>
</dbReference>
<dbReference type="PANTHER" id="PTHR46268:SF6">
    <property type="entry name" value="UNIVERSAL STRESS PROTEIN UP12"/>
    <property type="match status" value="1"/>
</dbReference>
<dbReference type="PRINTS" id="PR01438">
    <property type="entry name" value="UNVRSLSTRESS"/>
</dbReference>
<keyword evidence="4" id="KW-1185">Reference proteome</keyword>
<sequence length="287" mass="32561">MFRKVLFPVVLTHKMENYLSCISDMVKAGVEQVDLMHVVDLHDTYGDPKIVEFAKETLTKWKKRLVEAGVAKVETYLEEGNPTEEILRRLEEEDYSLVMLGSRGSNLFKRLFLGSVAENVLHHARQPVLLLRNYPCEGKEEASYSLTCNSVFERILYVTDLSEGAGKALSYLEKMGDIPGATLDILHVHDTRAMEYMSTEKIQEISEEEKRQIEQIRQNLAEKGFSFVEAHIVEDHPVAGILKYAEEKKPSLLVMGAKGKSRLLEMMLGSVTETIIHKAPCSVFVIR</sequence>
<gene>
    <name evidence="3" type="ordered locus">Tlie_1773</name>
</gene>
<dbReference type="InterPro" id="IPR014729">
    <property type="entry name" value="Rossmann-like_a/b/a_fold"/>
</dbReference>
<dbReference type="OrthoDB" id="369721at2"/>
<proteinExistence type="inferred from homology"/>
<dbReference type="PANTHER" id="PTHR46268">
    <property type="entry name" value="STRESS RESPONSE PROTEIN NHAX"/>
    <property type="match status" value="1"/>
</dbReference>
<dbReference type="HOGENOM" id="CLU_049301_2_1_0"/>
<evidence type="ECO:0000256" key="1">
    <source>
        <dbReference type="ARBA" id="ARBA00008791"/>
    </source>
</evidence>
<dbReference type="EMBL" id="CP003096">
    <property type="protein sequence ID" value="AER67494.1"/>
    <property type="molecule type" value="Genomic_DNA"/>
</dbReference>
<dbReference type="InterPro" id="IPR006015">
    <property type="entry name" value="Universal_stress_UspA"/>
</dbReference>
<evidence type="ECO:0000259" key="2">
    <source>
        <dbReference type="Pfam" id="PF00582"/>
    </source>
</evidence>
<dbReference type="STRING" id="580340.Tlie_1773"/>
<accession>G7V8N3</accession>
<evidence type="ECO:0000313" key="3">
    <source>
        <dbReference type="EMBL" id="AER67494.1"/>
    </source>
</evidence>
<dbReference type="Proteomes" id="UP000005868">
    <property type="component" value="Chromosome"/>
</dbReference>
<dbReference type="Pfam" id="PF00582">
    <property type="entry name" value="Usp"/>
    <property type="match status" value="2"/>
</dbReference>
<dbReference type="InterPro" id="IPR006016">
    <property type="entry name" value="UspA"/>
</dbReference>
<feature type="domain" description="UspA" evidence="2">
    <location>
        <begin position="152"/>
        <end position="287"/>
    </location>
</feature>
<name>G7V8N3_THELD</name>
<protein>
    <submittedName>
        <fullName evidence="3">UspA domain-containing protein</fullName>
    </submittedName>
</protein>
<organism evidence="3 4">
    <name type="scientific">Thermovirga lienii (strain ATCC BAA-1197 / DSM 17291 / Cas60314)</name>
    <dbReference type="NCBI Taxonomy" id="580340"/>
    <lineage>
        <taxon>Bacteria</taxon>
        <taxon>Thermotogati</taxon>
        <taxon>Synergistota</taxon>
        <taxon>Synergistia</taxon>
        <taxon>Synergistales</taxon>
        <taxon>Thermovirgaceae</taxon>
        <taxon>Thermovirga</taxon>
    </lineage>
</organism>
<evidence type="ECO:0000313" key="4">
    <source>
        <dbReference type="Proteomes" id="UP000005868"/>
    </source>
</evidence>
<feature type="domain" description="UspA" evidence="2">
    <location>
        <begin position="1"/>
        <end position="132"/>
    </location>
</feature>
<comment type="similarity">
    <text evidence="1">Belongs to the universal stress protein A family.</text>
</comment>
<reference evidence="4" key="1">
    <citation type="submission" date="2011-10" db="EMBL/GenBank/DDBJ databases">
        <title>The complete genome of chromosome of Thermovirga lienii DSM 17291.</title>
        <authorList>
            <consortium name="US DOE Joint Genome Institute (JGI-PGF)"/>
            <person name="Lucas S."/>
            <person name="Copeland A."/>
            <person name="Lapidus A."/>
            <person name="Glavina del Rio T."/>
            <person name="Dalin E."/>
            <person name="Tice H."/>
            <person name="Bruce D."/>
            <person name="Goodwin L."/>
            <person name="Pitluck S."/>
            <person name="Peters L."/>
            <person name="Mikhailova N."/>
            <person name="Saunders E."/>
            <person name="Kyrpides N."/>
            <person name="Mavromatis K."/>
            <person name="Ivanova N."/>
            <person name="Last F.I."/>
            <person name="Brettin T."/>
            <person name="Detter J.C."/>
            <person name="Han C."/>
            <person name="Larimer F."/>
            <person name="Land M."/>
            <person name="Hauser L."/>
            <person name="Markowitz V."/>
            <person name="Cheng J.-F."/>
            <person name="Hugenholtz P."/>
            <person name="Woyke T."/>
            <person name="Wu D."/>
            <person name="Spring S."/>
            <person name="Schroeder M."/>
            <person name="Brambilla E.-M."/>
            <person name="Klenk H.-P."/>
            <person name="Eisen J.A."/>
        </authorList>
    </citation>
    <scope>NUCLEOTIDE SEQUENCE [LARGE SCALE GENOMIC DNA]</scope>
    <source>
        <strain evidence="4">ATCC BAA-1197 / DSM 17291 / Cas60314</strain>
    </source>
</reference>
<dbReference type="SUPFAM" id="SSF52402">
    <property type="entry name" value="Adenine nucleotide alpha hydrolases-like"/>
    <property type="match status" value="2"/>
</dbReference>
<dbReference type="KEGG" id="tli:Tlie_1773"/>
<dbReference type="eggNOG" id="COG0589">
    <property type="taxonomic scope" value="Bacteria"/>
</dbReference>
<reference evidence="3 4" key="2">
    <citation type="journal article" date="2012" name="Stand. Genomic Sci.">
        <title>Genome sequence of the moderately thermophilic, amino-acid-degrading and sulfur-reducing bacterium Thermovirga lienii type strain (Cas60314(T)).</title>
        <authorList>
            <person name="Goker M."/>
            <person name="Saunders E."/>
            <person name="Lapidus A."/>
            <person name="Nolan M."/>
            <person name="Lucas S."/>
            <person name="Hammon N."/>
            <person name="Deshpande S."/>
            <person name="Cheng J.F."/>
            <person name="Han C."/>
            <person name="Tapia R."/>
            <person name="Goodwin L.A."/>
            <person name="Pitluck S."/>
            <person name="Liolios K."/>
            <person name="Mavromatis K."/>
            <person name="Pagani I."/>
            <person name="Ivanova N."/>
            <person name="Mikhailova N."/>
            <person name="Pati A."/>
            <person name="Chen A."/>
            <person name="Palaniappan K."/>
            <person name="Land M."/>
            <person name="Chang Y.J."/>
            <person name="Jeffries C.D."/>
            <person name="Brambilla E.M."/>
            <person name="Rohde M."/>
            <person name="Spring S."/>
            <person name="Detter J.C."/>
            <person name="Woyke T."/>
            <person name="Bristow J."/>
            <person name="Eisen J.A."/>
            <person name="Markowitz V."/>
            <person name="Hugenholtz P."/>
            <person name="Kyrpides N.C."/>
            <person name="Klenk H.P."/>
        </authorList>
    </citation>
    <scope>NUCLEOTIDE SEQUENCE [LARGE SCALE GENOMIC DNA]</scope>
    <source>
        <strain evidence="4">ATCC BAA-1197 / DSM 17291 / Cas60314</strain>
    </source>
</reference>
<dbReference type="AlphaFoldDB" id="G7V8N3"/>